<organism evidence="9 10">
    <name type="scientific">Chelativorans intermedius</name>
    <dbReference type="NCBI Taxonomy" id="515947"/>
    <lineage>
        <taxon>Bacteria</taxon>
        <taxon>Pseudomonadati</taxon>
        <taxon>Pseudomonadota</taxon>
        <taxon>Alphaproteobacteria</taxon>
        <taxon>Hyphomicrobiales</taxon>
        <taxon>Phyllobacteriaceae</taxon>
        <taxon>Chelativorans</taxon>
    </lineage>
</organism>
<evidence type="ECO:0000256" key="8">
    <source>
        <dbReference type="SAM" id="SignalP"/>
    </source>
</evidence>
<dbReference type="Proteomes" id="UP001589755">
    <property type="component" value="Unassembled WGS sequence"/>
</dbReference>
<feature type="signal peptide" evidence="8">
    <location>
        <begin position="1"/>
        <end position="19"/>
    </location>
</feature>
<evidence type="ECO:0000256" key="1">
    <source>
        <dbReference type="ARBA" id="ARBA00004459"/>
    </source>
</evidence>
<dbReference type="InterPro" id="IPR032831">
    <property type="entry name" value="LptM_cons"/>
</dbReference>
<keyword evidence="2 8" id="KW-0732">Signal</keyword>
<feature type="chain" id="PRO_5046476528" evidence="8">
    <location>
        <begin position="20"/>
        <end position="67"/>
    </location>
</feature>
<evidence type="ECO:0000256" key="2">
    <source>
        <dbReference type="ARBA" id="ARBA00022729"/>
    </source>
</evidence>
<name>A0ABV6DAY0_9HYPH</name>
<dbReference type="NCBIfam" id="NF047847">
    <property type="entry name" value="SS_mature_LptM"/>
    <property type="match status" value="1"/>
</dbReference>
<comment type="caution">
    <text evidence="9">The sequence shown here is derived from an EMBL/GenBank/DDBJ whole genome shotgun (WGS) entry which is preliminary data.</text>
</comment>
<sequence>MTARATLTLLLLATALGLAACGRKAPLDTPYEAAVEARRQAEREDKPLPPEPEKPVEDRPFILDGLI</sequence>
<keyword evidence="5" id="KW-0998">Cell outer membrane</keyword>
<dbReference type="RefSeq" id="WP_261519648.1">
    <property type="nucleotide sequence ID" value="NZ_JAODNW010000005.1"/>
</dbReference>
<evidence type="ECO:0000256" key="7">
    <source>
        <dbReference type="SAM" id="MobiDB-lite"/>
    </source>
</evidence>
<evidence type="ECO:0000256" key="3">
    <source>
        <dbReference type="ARBA" id="ARBA00023136"/>
    </source>
</evidence>
<comment type="subcellular location">
    <subcellularLocation>
        <location evidence="1">Cell outer membrane</location>
        <topology evidence="1">Lipid-anchor</topology>
    </subcellularLocation>
</comment>
<gene>
    <name evidence="9" type="ORF">ACFFJ2_15275</name>
</gene>
<dbReference type="EMBL" id="JBHLXD010000028">
    <property type="protein sequence ID" value="MFC0209765.1"/>
    <property type="molecule type" value="Genomic_DNA"/>
</dbReference>
<feature type="region of interest" description="Disordered" evidence="7">
    <location>
        <begin position="35"/>
        <end position="67"/>
    </location>
</feature>
<accession>A0ABV6DAY0</accession>
<proteinExistence type="predicted"/>
<protein>
    <submittedName>
        <fullName evidence="9">Lipoprotein</fullName>
    </submittedName>
</protein>
<evidence type="ECO:0000256" key="5">
    <source>
        <dbReference type="ARBA" id="ARBA00023237"/>
    </source>
</evidence>
<reference evidence="9 10" key="1">
    <citation type="submission" date="2024-09" db="EMBL/GenBank/DDBJ databases">
        <authorList>
            <person name="Sun Q."/>
            <person name="Mori K."/>
        </authorList>
    </citation>
    <scope>NUCLEOTIDE SEQUENCE [LARGE SCALE GENOMIC DNA]</scope>
    <source>
        <strain evidence="9 10">CCM 8543</strain>
    </source>
</reference>
<feature type="compositionally biased region" description="Basic and acidic residues" evidence="7">
    <location>
        <begin position="35"/>
        <end position="61"/>
    </location>
</feature>
<evidence type="ECO:0000256" key="4">
    <source>
        <dbReference type="ARBA" id="ARBA00023139"/>
    </source>
</evidence>
<keyword evidence="3" id="KW-0472">Membrane</keyword>
<evidence type="ECO:0000313" key="9">
    <source>
        <dbReference type="EMBL" id="MFC0209765.1"/>
    </source>
</evidence>
<evidence type="ECO:0000256" key="6">
    <source>
        <dbReference type="ARBA" id="ARBA00023288"/>
    </source>
</evidence>
<keyword evidence="10" id="KW-1185">Reference proteome</keyword>
<dbReference type="PROSITE" id="PS51257">
    <property type="entry name" value="PROKAR_LIPOPROTEIN"/>
    <property type="match status" value="1"/>
</dbReference>
<keyword evidence="4" id="KW-0564">Palmitate</keyword>
<evidence type="ECO:0000313" key="10">
    <source>
        <dbReference type="Proteomes" id="UP001589755"/>
    </source>
</evidence>
<keyword evidence="6 9" id="KW-0449">Lipoprotein</keyword>